<sequence length="210" mass="22737">MTDLAPVVLHDAAAPPERVSPPPSSLWAQRPVAAERAIALYRDGASATTITAAIRAEFGAVVTRSAVQGLMHRRGVRRSERHGVTVVTERMRAVAKGKTIKVRCAPRATCPIAFGARPKLPEKPKRLARPEPNDAPVVAAGPPGGVALADLDRTHCRWPLWPNDAPAWSERRFCGAPRRDPDALLDCYCAGHGSMAFVPPEKRRRLGRGE</sequence>
<dbReference type="RefSeq" id="WP_155481631.1">
    <property type="nucleotide sequence ID" value="NZ_WNKV01000032.1"/>
</dbReference>
<dbReference type="EMBL" id="WNKV01000032">
    <property type="protein sequence ID" value="MTW19379.1"/>
    <property type="molecule type" value="Genomic_DNA"/>
</dbReference>
<dbReference type="Proteomes" id="UP000438991">
    <property type="component" value="Unassembled WGS sequence"/>
</dbReference>
<evidence type="ECO:0000313" key="2">
    <source>
        <dbReference type="Proteomes" id="UP000438991"/>
    </source>
</evidence>
<organism evidence="1 2">
    <name type="scientific">Rhodoplanes serenus</name>
    <dbReference type="NCBI Taxonomy" id="200615"/>
    <lineage>
        <taxon>Bacteria</taxon>
        <taxon>Pseudomonadati</taxon>
        <taxon>Pseudomonadota</taxon>
        <taxon>Alphaproteobacteria</taxon>
        <taxon>Hyphomicrobiales</taxon>
        <taxon>Nitrobacteraceae</taxon>
        <taxon>Rhodoplanes</taxon>
    </lineage>
</organism>
<evidence type="ECO:0008006" key="3">
    <source>
        <dbReference type="Google" id="ProtNLM"/>
    </source>
</evidence>
<reference evidence="1 2" key="1">
    <citation type="submission" date="2019-11" db="EMBL/GenBank/DDBJ databases">
        <title>Whole-genome sequence of Rhodoplanes serenus DSM 18633, type strain.</title>
        <authorList>
            <person name="Kyndt J.A."/>
            <person name="Meyer T.E."/>
        </authorList>
    </citation>
    <scope>NUCLEOTIDE SEQUENCE [LARGE SCALE GENOMIC DNA]</scope>
    <source>
        <strain evidence="1 2">DSM 18633</strain>
    </source>
</reference>
<comment type="caution">
    <text evidence="1">The sequence shown here is derived from an EMBL/GenBank/DDBJ whole genome shotgun (WGS) entry which is preliminary data.</text>
</comment>
<name>A0A9X4XST4_9BRAD</name>
<dbReference type="Pfam" id="PF07750">
    <property type="entry name" value="GcrA"/>
    <property type="match status" value="1"/>
</dbReference>
<evidence type="ECO:0000313" key="1">
    <source>
        <dbReference type="EMBL" id="MTW19379.1"/>
    </source>
</evidence>
<dbReference type="InterPro" id="IPR011681">
    <property type="entry name" value="GcrA"/>
</dbReference>
<proteinExistence type="predicted"/>
<gene>
    <name evidence="1" type="ORF">GJ689_24620</name>
</gene>
<protein>
    <recommendedName>
        <fullName evidence="3">GcrA cell cycle regulator</fullName>
    </recommendedName>
</protein>
<accession>A0A9X4XST4</accession>
<dbReference type="AlphaFoldDB" id="A0A9X4XST4"/>